<evidence type="ECO:0000259" key="2">
    <source>
        <dbReference type="Pfam" id="PF02525"/>
    </source>
</evidence>
<sequence>MRVLVLFAHPAQRKSSVNVAMASGARQLGGVTFVDLYAEYPRFSIDVDREQRRLMQHDVIVFQFPLFWYSTPALLKQWQDLVLEYGFAYGPKGKTLSEKYAIACITTGGSKSDYSEEGGNRREIRNFLYPLEQTAGLCGMEYLPPFVLHSANHIDDTGAQLHIRAYPQLLAALRDDRFDLAALRQRPTFDSFDLTDLVRN</sequence>
<dbReference type="GO" id="GO:0003955">
    <property type="term" value="F:NAD(P)H dehydrogenase (quinone) activity"/>
    <property type="evidence" value="ECO:0007669"/>
    <property type="project" value="TreeGrafter"/>
</dbReference>
<dbReference type="InterPro" id="IPR003680">
    <property type="entry name" value="Flavodoxin_fold"/>
</dbReference>
<dbReference type="InterPro" id="IPR046980">
    <property type="entry name" value="KefG/KefF"/>
</dbReference>
<dbReference type="EMBL" id="JACIEE010000012">
    <property type="protein sequence ID" value="MBB3979539.1"/>
    <property type="molecule type" value="Genomic_DNA"/>
</dbReference>
<proteinExistence type="predicted"/>
<dbReference type="GO" id="GO:0009055">
    <property type="term" value="F:electron transfer activity"/>
    <property type="evidence" value="ECO:0007669"/>
    <property type="project" value="TreeGrafter"/>
</dbReference>
<evidence type="ECO:0000313" key="4">
    <source>
        <dbReference type="Proteomes" id="UP000574761"/>
    </source>
</evidence>
<dbReference type="AlphaFoldDB" id="A0A7W6DBK6"/>
<gene>
    <name evidence="3" type="ORF">GGQ64_004783</name>
</gene>
<reference evidence="3 4" key="1">
    <citation type="submission" date="2020-08" db="EMBL/GenBank/DDBJ databases">
        <title>Genomic Encyclopedia of Type Strains, Phase IV (KMG-IV): sequencing the most valuable type-strain genomes for metagenomic binning, comparative biology and taxonomic classification.</title>
        <authorList>
            <person name="Goeker M."/>
        </authorList>
    </citation>
    <scope>NUCLEOTIDE SEQUENCE [LARGE SCALE GENOMIC DNA]</scope>
    <source>
        <strain evidence="3 4">DSM 100211</strain>
    </source>
</reference>
<keyword evidence="4" id="KW-1185">Reference proteome</keyword>
<accession>A0A7W6DBK6</accession>
<comment type="caution">
    <text evidence="3">The sequence shown here is derived from an EMBL/GenBank/DDBJ whole genome shotgun (WGS) entry which is preliminary data.</text>
</comment>
<dbReference type="PANTHER" id="PTHR47307:SF1">
    <property type="entry name" value="GLUTATHIONE-REGULATED POTASSIUM-EFFLUX SYSTEM ANCILLARY PROTEIN KEFG"/>
    <property type="match status" value="1"/>
</dbReference>
<dbReference type="RefSeq" id="WP_183807779.1">
    <property type="nucleotide sequence ID" value="NZ_JACIEE010000012.1"/>
</dbReference>
<dbReference type="Pfam" id="PF02525">
    <property type="entry name" value="Flavodoxin_2"/>
    <property type="match status" value="1"/>
</dbReference>
<protein>
    <submittedName>
        <fullName evidence="3">Putative NADPH-quinone reductase</fullName>
    </submittedName>
</protein>
<feature type="domain" description="Flavodoxin-like fold" evidence="2">
    <location>
        <begin position="1"/>
        <end position="160"/>
    </location>
</feature>
<dbReference type="Proteomes" id="UP000574761">
    <property type="component" value="Unassembled WGS sequence"/>
</dbReference>
<dbReference type="Gene3D" id="3.40.50.360">
    <property type="match status" value="1"/>
</dbReference>
<evidence type="ECO:0000256" key="1">
    <source>
        <dbReference type="ARBA" id="ARBA00023002"/>
    </source>
</evidence>
<keyword evidence="1" id="KW-0560">Oxidoreductase</keyword>
<dbReference type="SUPFAM" id="SSF52218">
    <property type="entry name" value="Flavoproteins"/>
    <property type="match status" value="1"/>
</dbReference>
<dbReference type="GO" id="GO:0010181">
    <property type="term" value="F:FMN binding"/>
    <property type="evidence" value="ECO:0007669"/>
    <property type="project" value="TreeGrafter"/>
</dbReference>
<organism evidence="3 4">
    <name type="scientific">Mycoplana azooxidifex</name>
    <dbReference type="NCBI Taxonomy" id="1636188"/>
    <lineage>
        <taxon>Bacteria</taxon>
        <taxon>Pseudomonadati</taxon>
        <taxon>Pseudomonadota</taxon>
        <taxon>Alphaproteobacteria</taxon>
        <taxon>Hyphomicrobiales</taxon>
        <taxon>Rhizobiaceae</taxon>
        <taxon>Mycoplana</taxon>
    </lineage>
</organism>
<name>A0A7W6DBK6_9HYPH</name>
<dbReference type="PANTHER" id="PTHR47307">
    <property type="entry name" value="GLUTATHIONE-REGULATED POTASSIUM-EFFLUX SYSTEM ANCILLARY PROTEIN KEFG"/>
    <property type="match status" value="1"/>
</dbReference>
<evidence type="ECO:0000313" key="3">
    <source>
        <dbReference type="EMBL" id="MBB3979539.1"/>
    </source>
</evidence>
<dbReference type="InterPro" id="IPR029039">
    <property type="entry name" value="Flavoprotein-like_sf"/>
</dbReference>